<dbReference type="GO" id="GO:0016020">
    <property type="term" value="C:membrane"/>
    <property type="evidence" value="ECO:0007669"/>
    <property type="project" value="InterPro"/>
</dbReference>
<reference evidence="4 5" key="1">
    <citation type="submission" date="2018-10" db="EMBL/GenBank/DDBJ databases">
        <title>Genome sequencing of Mucilaginibacter sp. HYN0043.</title>
        <authorList>
            <person name="Kim M."/>
            <person name="Yi H."/>
        </authorList>
    </citation>
    <scope>NUCLEOTIDE SEQUENCE [LARGE SCALE GENOMIC DNA]</scope>
    <source>
        <strain evidence="4 5">HYN0043</strain>
    </source>
</reference>
<accession>A0A494W2L5</accession>
<dbReference type="RefSeq" id="WP_119406080.1">
    <property type="nucleotide sequence ID" value="NZ_CP032869.1"/>
</dbReference>
<keyword evidence="2" id="KW-0732">Signal</keyword>
<dbReference type="PANTHER" id="PTHR34220:SF7">
    <property type="entry name" value="SENSOR HISTIDINE KINASE YPDA"/>
    <property type="match status" value="1"/>
</dbReference>
<evidence type="ECO:0000313" key="4">
    <source>
        <dbReference type="EMBL" id="AYL97798.1"/>
    </source>
</evidence>
<feature type="domain" description="Signal transduction histidine kinase internal region" evidence="3">
    <location>
        <begin position="404"/>
        <end position="480"/>
    </location>
</feature>
<name>A0A494W2L5_9SPHI</name>
<dbReference type="Pfam" id="PF06580">
    <property type="entry name" value="His_kinase"/>
    <property type="match status" value="1"/>
</dbReference>
<evidence type="ECO:0000256" key="2">
    <source>
        <dbReference type="SAM" id="SignalP"/>
    </source>
</evidence>
<dbReference type="OrthoDB" id="9809670at2"/>
<feature type="chain" id="PRO_5019765483" description="Signal transduction histidine kinase internal region domain-containing protein" evidence="2">
    <location>
        <begin position="26"/>
        <end position="596"/>
    </location>
</feature>
<dbReference type="KEGG" id="muh:HYN43_021980"/>
<keyword evidence="1" id="KW-0472">Membrane</keyword>
<dbReference type="GO" id="GO:0000155">
    <property type="term" value="F:phosphorelay sensor kinase activity"/>
    <property type="evidence" value="ECO:0007669"/>
    <property type="project" value="InterPro"/>
</dbReference>
<dbReference type="InterPro" id="IPR010559">
    <property type="entry name" value="Sig_transdc_His_kin_internal"/>
</dbReference>
<evidence type="ECO:0000259" key="3">
    <source>
        <dbReference type="Pfam" id="PF06580"/>
    </source>
</evidence>
<dbReference type="InterPro" id="IPR050640">
    <property type="entry name" value="Bact_2-comp_sensor_kinase"/>
</dbReference>
<gene>
    <name evidence="4" type="ORF">HYN43_021980</name>
</gene>
<organism evidence="4 5">
    <name type="scientific">Mucilaginibacter celer</name>
    <dbReference type="NCBI Taxonomy" id="2305508"/>
    <lineage>
        <taxon>Bacteria</taxon>
        <taxon>Pseudomonadati</taxon>
        <taxon>Bacteroidota</taxon>
        <taxon>Sphingobacteriia</taxon>
        <taxon>Sphingobacteriales</taxon>
        <taxon>Sphingobacteriaceae</taxon>
        <taxon>Mucilaginibacter</taxon>
    </lineage>
</organism>
<sequence>MKTFIKSLPVTLFCTLICIVQPGWAQSWRNDPNVVFYKGMPVDTTKETLTPQMRAFITRAGRIKQLGHEHFLVSNLGAQNIGVRFDKKSELYEGLETITPNNDFTSILVDGEAGIELIAQDVNPQNAKNYLFRVIQNDRRELVGWTMPNQFKTTTDGRYTYAYLGKFGYQPNQVLRVEIYNVKNFREQDAVTIDWRKVVKPNVTAYAEFWSRMYPTVDNGVVDRSFYPKDKNTRLIKGKEVPMTPPELDFIKSPSSQDLKIRLADSVQRLWFMIGNAKRIYNYKVSLKRDADGLKDSINLGETNYDFYLYKEFWKTPGKYQITFTPKIHRHGGRPVYLLRGLATSIPFTVLPAVNVPLTVSATVLITIVAGVVLAALLILVFYRRRQKRKLFQQAQGKEIINLQLASVRAQLNPHFVFNALAGIQNLVNKNEMENANKYLVRFARITRNVLDEGNRELTSIQHEMALLNDYLEMEQMRFGFAFNINTNHDVIDQQIEIPAMLLQPFAENAVKHGVSALQQAGAIRIGVDQVDNTLLLTVWDNGKGFDQTVKAGIGIELCEKRIRLLNSIYKNTTILLHKGRENNGTLITIELKNWL</sequence>
<evidence type="ECO:0000256" key="1">
    <source>
        <dbReference type="SAM" id="Phobius"/>
    </source>
</evidence>
<proteinExistence type="predicted"/>
<keyword evidence="1" id="KW-0812">Transmembrane</keyword>
<evidence type="ECO:0000313" key="5">
    <source>
        <dbReference type="Proteomes" id="UP000270046"/>
    </source>
</evidence>
<protein>
    <recommendedName>
        <fullName evidence="3">Signal transduction histidine kinase internal region domain-containing protein</fullName>
    </recommendedName>
</protein>
<keyword evidence="1" id="KW-1133">Transmembrane helix</keyword>
<feature type="transmembrane region" description="Helical" evidence="1">
    <location>
        <begin position="358"/>
        <end position="383"/>
    </location>
</feature>
<dbReference type="Gene3D" id="3.30.565.10">
    <property type="entry name" value="Histidine kinase-like ATPase, C-terminal domain"/>
    <property type="match status" value="1"/>
</dbReference>
<dbReference type="Proteomes" id="UP000270046">
    <property type="component" value="Chromosome"/>
</dbReference>
<feature type="signal peptide" evidence="2">
    <location>
        <begin position="1"/>
        <end position="25"/>
    </location>
</feature>
<keyword evidence="5" id="KW-1185">Reference proteome</keyword>
<dbReference type="EMBL" id="CP032869">
    <property type="protein sequence ID" value="AYL97798.1"/>
    <property type="molecule type" value="Genomic_DNA"/>
</dbReference>
<dbReference type="SUPFAM" id="SSF55874">
    <property type="entry name" value="ATPase domain of HSP90 chaperone/DNA topoisomerase II/histidine kinase"/>
    <property type="match status" value="1"/>
</dbReference>
<dbReference type="AlphaFoldDB" id="A0A494W2L5"/>
<dbReference type="InterPro" id="IPR036890">
    <property type="entry name" value="HATPase_C_sf"/>
</dbReference>
<dbReference type="PANTHER" id="PTHR34220">
    <property type="entry name" value="SENSOR HISTIDINE KINASE YPDA"/>
    <property type="match status" value="1"/>
</dbReference>